<feature type="transmembrane region" description="Helical" evidence="11">
    <location>
        <begin position="602"/>
        <end position="618"/>
    </location>
</feature>
<feature type="transmembrane region" description="Helical" evidence="11">
    <location>
        <begin position="623"/>
        <end position="643"/>
    </location>
</feature>
<feature type="transmembrane region" description="Helical" evidence="11">
    <location>
        <begin position="76"/>
        <end position="96"/>
    </location>
</feature>
<dbReference type="AlphaFoldDB" id="A0A1N6SAM2"/>
<feature type="transmembrane region" description="Helical" evidence="11">
    <location>
        <begin position="108"/>
        <end position="125"/>
    </location>
</feature>
<evidence type="ECO:0000256" key="2">
    <source>
        <dbReference type="ARBA" id="ARBA00004651"/>
    </source>
</evidence>
<dbReference type="RefSeq" id="WP_149765216.1">
    <property type="nucleotide sequence ID" value="NZ_FTMK01000007.1"/>
</dbReference>
<sequence>MSPALIAALPFIGALLPGLLIRSGRDVAALACAAATAVALLGLGLHIPAIMAGEVITARFAWLPSLGLNVHFRIDGLALLFGILILGIGLLIIAYARHYLSRRDPAGVFYTYLMLFQGAMLGIVLSDNILLLLVFWELTSLSSFLLIGYWKHLPEGRQGARMALTVTGMGGLAMIAGMLILGNIAGSFDISDILASRDAVQASPYYLPALLLILLGAFTKSAQFPFHFWLPHAMAAPTPVSAYLHSATMVKAGLFLMARLWPVLSGTPEWFYIVATTGLVTMVLAAWIALFRDDLKSLLAFSTVSHLGLITMLLGFGTKAAAVAAVFHIINHATFKAALFMTAGIIDHEAGTRSIARLGGLRRLMPVTFVIGTIAALSMAGIPPLNGFLSKELMLEQAGQTDWQGHPGLVFAMATLGAVFSVGYSLRFVWQVFFGPAREDYPQRPHDPGFGLWFAPGVLAVLVVLIGLFPNAMAGWLVAAAASAVTGTAQHPHLALWHGVTPALIASVVALAGGAALLALNRRLLAARAAIAWPEAKALFDATTRAATCAAGFLTDRLTNGSMSRAFAALTLTVVLCGFWAFSTGGWQGAARPMLPIQPVPLVGWVLLMVATCCMVAFHRQRILALVLVGIIGLMVSVSFIYLSAPDLALTQISVEVVTVILLLLALNFLPKFTTIESRDRQRAADAFIATLAGLGFAALAYVVMRSDFAFPSISQYMLANSYRLGGGDNVVNVILVDFRGYDTFGEITVLGIAALTIFALTETLLAGTSGRRLRNWVHGSRRAGDRHPLMLVVVTRLVLPIALVVGLYIFLRGHNMPGGGFVAGLVVSVALVSQYMASGFAWAQERQKINYHALIGAGVIAAGLTGIGAWFAGLPFLSSAYGYVKLPGLEEFELASAMGFDLGVFLCVLGAVMLALNSLSRIARAAGGTTNLDPMDIDPSKEARR</sequence>
<dbReference type="Pfam" id="PF00361">
    <property type="entry name" value="Proton_antipo_M"/>
    <property type="match status" value="1"/>
</dbReference>
<evidence type="ECO:0000256" key="1">
    <source>
        <dbReference type="ARBA" id="ARBA00002378"/>
    </source>
</evidence>
<dbReference type="Proteomes" id="UP000323956">
    <property type="component" value="Unassembled WGS sequence"/>
</dbReference>
<feature type="transmembrane region" description="Helical" evidence="11">
    <location>
        <begin position="298"/>
        <end position="316"/>
    </location>
</feature>
<feature type="domain" description="MrpA C-terminal/MbhE" evidence="16">
    <location>
        <begin position="682"/>
        <end position="762"/>
    </location>
</feature>
<keyword evidence="4" id="KW-0050">Antiport</keyword>
<feature type="transmembrane region" description="Helical" evidence="11">
    <location>
        <begin position="131"/>
        <end position="150"/>
    </location>
</feature>
<evidence type="ECO:0000256" key="6">
    <source>
        <dbReference type="ARBA" id="ARBA00022692"/>
    </source>
</evidence>
<organism evidence="17 18">
    <name type="scientific">Paracoccus thiocyanatus</name>
    <dbReference type="NCBI Taxonomy" id="34006"/>
    <lineage>
        <taxon>Bacteria</taxon>
        <taxon>Pseudomonadati</taxon>
        <taxon>Pseudomonadota</taxon>
        <taxon>Alphaproteobacteria</taxon>
        <taxon>Rhodobacterales</taxon>
        <taxon>Paracoccaceae</taxon>
        <taxon>Paracoccus</taxon>
    </lineage>
</organism>
<dbReference type="InterPro" id="IPR050616">
    <property type="entry name" value="CPA3_Na-H_Antiporter_A"/>
</dbReference>
<protein>
    <submittedName>
        <fullName evidence="17">Multisubunit potassium/proton antiporter, PhaA subunit /multisubunit potassium/proton antiporter, PhaB subunit</fullName>
    </submittedName>
</protein>
<feature type="transmembrane region" description="Helical" evidence="11">
    <location>
        <begin position="790"/>
        <end position="812"/>
    </location>
</feature>
<feature type="transmembrane region" description="Helical" evidence="11">
    <location>
        <begin position="450"/>
        <end position="469"/>
    </location>
</feature>
<gene>
    <name evidence="17" type="ORF">SAMN05421641_10732</name>
</gene>
<feature type="domain" description="Na+/H+ antiporter MnhB subunit-related protein" evidence="14">
    <location>
        <begin position="792"/>
        <end position="914"/>
    </location>
</feature>
<reference evidence="17 18" key="1">
    <citation type="submission" date="2017-01" db="EMBL/GenBank/DDBJ databases">
        <authorList>
            <person name="Varghese N."/>
            <person name="Submissions S."/>
        </authorList>
    </citation>
    <scope>NUCLEOTIDE SEQUENCE [LARGE SCALE GENOMIC DNA]</scope>
    <source>
        <strain evidence="17 18">ATCC 700171</strain>
    </source>
</reference>
<comment type="function">
    <text evidence="1">NDH-1 shuttles electrons from NADH, via FMN and iron-sulfur (Fe-S) centers, to quinones in the respiratory chain. The immediate electron acceptor for the enzyme in this species is believed to be ubiquinone. Couples the redox reaction to proton translocation (for every two electrons transferred, four hydrogen ions are translocated across the cytoplasmic membrane), and thus conserves the redox energy in a proton gradient.</text>
</comment>
<evidence type="ECO:0000259" key="12">
    <source>
        <dbReference type="Pfam" id="PF00361"/>
    </source>
</evidence>
<dbReference type="GO" id="GO:0006811">
    <property type="term" value="P:monoatomic ion transport"/>
    <property type="evidence" value="ECO:0007669"/>
    <property type="project" value="UniProtKB-KW"/>
</dbReference>
<feature type="transmembrane region" description="Helical" evidence="11">
    <location>
        <begin position="367"/>
        <end position="389"/>
    </location>
</feature>
<dbReference type="Pfam" id="PF13244">
    <property type="entry name" value="MbhD"/>
    <property type="match status" value="1"/>
</dbReference>
<evidence type="ECO:0000256" key="8">
    <source>
        <dbReference type="ARBA" id="ARBA00023065"/>
    </source>
</evidence>
<keyword evidence="9 11" id="KW-0472">Membrane</keyword>
<dbReference type="OrthoDB" id="9811798at2"/>
<keyword evidence="6 10" id="KW-0812">Transmembrane</keyword>
<dbReference type="GO" id="GO:0005886">
    <property type="term" value="C:plasma membrane"/>
    <property type="evidence" value="ECO:0007669"/>
    <property type="project" value="UniProtKB-SubCell"/>
</dbReference>
<keyword evidence="3" id="KW-0813">Transport</keyword>
<proteinExistence type="predicted"/>
<feature type="transmembrane region" description="Helical" evidence="11">
    <location>
        <begin position="818"/>
        <end position="838"/>
    </location>
</feature>
<dbReference type="InterPro" id="IPR001750">
    <property type="entry name" value="ND/Mrp_TM"/>
</dbReference>
<dbReference type="NCBIfam" id="NF009288">
    <property type="entry name" value="PRK12648.1"/>
    <property type="match status" value="1"/>
</dbReference>
<evidence type="ECO:0000256" key="3">
    <source>
        <dbReference type="ARBA" id="ARBA00022448"/>
    </source>
</evidence>
<evidence type="ECO:0000256" key="11">
    <source>
        <dbReference type="SAM" id="Phobius"/>
    </source>
</evidence>
<evidence type="ECO:0000259" key="13">
    <source>
        <dbReference type="Pfam" id="PF00662"/>
    </source>
</evidence>
<feature type="domain" description="NADH-Ubiquinone oxidoreductase (complex I) chain 5 N-terminal" evidence="13">
    <location>
        <begin position="65"/>
        <end position="105"/>
    </location>
</feature>
<evidence type="ECO:0000256" key="5">
    <source>
        <dbReference type="ARBA" id="ARBA00022475"/>
    </source>
</evidence>
<feature type="transmembrane region" description="Helical" evidence="11">
    <location>
        <begin position="850"/>
        <end position="875"/>
    </location>
</feature>
<feature type="transmembrane region" description="Helical" evidence="11">
    <location>
        <begin position="205"/>
        <end position="230"/>
    </location>
</feature>
<evidence type="ECO:0000256" key="9">
    <source>
        <dbReference type="ARBA" id="ARBA00023136"/>
    </source>
</evidence>
<dbReference type="Pfam" id="PF20501">
    <property type="entry name" value="MbhE"/>
    <property type="match status" value="1"/>
</dbReference>
<dbReference type="InterPro" id="IPR025383">
    <property type="entry name" value="MrpA_C/MbhD"/>
</dbReference>
<feature type="transmembrane region" description="Helical" evidence="11">
    <location>
        <begin position="748"/>
        <end position="769"/>
    </location>
</feature>
<evidence type="ECO:0000256" key="10">
    <source>
        <dbReference type="RuleBase" id="RU000320"/>
    </source>
</evidence>
<dbReference type="Pfam" id="PF00662">
    <property type="entry name" value="Proton_antipo_N"/>
    <property type="match status" value="1"/>
</dbReference>
<evidence type="ECO:0000256" key="4">
    <source>
        <dbReference type="ARBA" id="ARBA00022449"/>
    </source>
</evidence>
<dbReference type="EMBL" id="FTMK01000007">
    <property type="protein sequence ID" value="SIQ38144.1"/>
    <property type="molecule type" value="Genomic_DNA"/>
</dbReference>
<feature type="transmembrane region" description="Helical" evidence="11">
    <location>
        <begin position="162"/>
        <end position="185"/>
    </location>
</feature>
<evidence type="ECO:0000256" key="7">
    <source>
        <dbReference type="ARBA" id="ARBA00022989"/>
    </source>
</evidence>
<name>A0A1N6SAM2_9RHOB</name>
<feature type="transmembrane region" description="Helical" evidence="11">
    <location>
        <begin position="566"/>
        <end position="582"/>
    </location>
</feature>
<feature type="transmembrane region" description="Helical" evidence="11">
    <location>
        <begin position="409"/>
        <end position="430"/>
    </location>
</feature>
<evidence type="ECO:0000313" key="17">
    <source>
        <dbReference type="EMBL" id="SIQ38144.1"/>
    </source>
</evidence>
<comment type="subcellular location">
    <subcellularLocation>
        <location evidence="2">Cell membrane</location>
        <topology evidence="2">Multi-pass membrane protein</topology>
    </subcellularLocation>
    <subcellularLocation>
        <location evidence="10">Membrane</location>
        <topology evidence="10">Multi-pass membrane protein</topology>
    </subcellularLocation>
</comment>
<dbReference type="InterPro" id="IPR046806">
    <property type="entry name" value="MrpA_C/MbhE"/>
</dbReference>
<dbReference type="Pfam" id="PF04039">
    <property type="entry name" value="MnhB"/>
    <property type="match status" value="1"/>
</dbReference>
<dbReference type="GO" id="GO:0015297">
    <property type="term" value="F:antiporter activity"/>
    <property type="evidence" value="ECO:0007669"/>
    <property type="project" value="UniProtKB-KW"/>
</dbReference>
<feature type="domain" description="NADH:quinone oxidoreductase/Mrp antiporter transmembrane" evidence="12">
    <location>
        <begin position="126"/>
        <end position="404"/>
    </location>
</feature>
<evidence type="ECO:0000259" key="16">
    <source>
        <dbReference type="Pfam" id="PF20501"/>
    </source>
</evidence>
<evidence type="ECO:0000313" key="18">
    <source>
        <dbReference type="Proteomes" id="UP000323956"/>
    </source>
</evidence>
<keyword evidence="7 11" id="KW-1133">Transmembrane helix</keyword>
<evidence type="ECO:0000259" key="14">
    <source>
        <dbReference type="Pfam" id="PF04039"/>
    </source>
</evidence>
<dbReference type="PANTHER" id="PTHR43373:SF1">
    <property type="entry name" value="NA(+)_H(+) ANTIPORTER SUBUNIT A"/>
    <property type="match status" value="1"/>
</dbReference>
<dbReference type="PRINTS" id="PR01434">
    <property type="entry name" value="NADHDHGNASE5"/>
</dbReference>
<feature type="transmembrane region" description="Helical" evidence="11">
    <location>
        <begin position="649"/>
        <end position="667"/>
    </location>
</feature>
<dbReference type="InterPro" id="IPR001516">
    <property type="entry name" value="Proton_antipo_N"/>
</dbReference>
<keyword evidence="8" id="KW-0406">Ion transport</keyword>
<accession>A0A1N6SAM2</accession>
<feature type="transmembrane region" description="Helical" evidence="11">
    <location>
        <begin position="322"/>
        <end position="346"/>
    </location>
</feature>
<keyword evidence="5" id="KW-1003">Cell membrane</keyword>
<feature type="transmembrane region" description="Helical" evidence="11">
    <location>
        <begin position="687"/>
        <end position="705"/>
    </location>
</feature>
<dbReference type="InterPro" id="IPR007182">
    <property type="entry name" value="MnhB"/>
</dbReference>
<feature type="transmembrane region" description="Helical" evidence="11">
    <location>
        <begin position="895"/>
        <end position="917"/>
    </location>
</feature>
<feature type="domain" description="MrpA C-terminal/MbhD" evidence="15">
    <location>
        <begin position="607"/>
        <end position="672"/>
    </location>
</feature>
<evidence type="ECO:0000259" key="15">
    <source>
        <dbReference type="Pfam" id="PF13244"/>
    </source>
</evidence>
<feature type="transmembrane region" description="Helical" evidence="11">
    <location>
        <begin position="270"/>
        <end position="291"/>
    </location>
</feature>
<dbReference type="PANTHER" id="PTHR43373">
    <property type="entry name" value="NA(+)/H(+) ANTIPORTER SUBUNIT"/>
    <property type="match status" value="1"/>
</dbReference>
<feature type="transmembrane region" description="Helical" evidence="11">
    <location>
        <begin position="495"/>
        <end position="520"/>
    </location>
</feature>